<gene>
    <name evidence="2" type="ORF">KFL_003180100</name>
</gene>
<keyword evidence="3" id="KW-1185">Reference proteome</keyword>
<evidence type="ECO:0008006" key="4">
    <source>
        <dbReference type="Google" id="ProtNLM"/>
    </source>
</evidence>
<dbReference type="Gene3D" id="4.10.60.10">
    <property type="entry name" value="Zinc finger, CCHC-type"/>
    <property type="match status" value="1"/>
</dbReference>
<name>A0A1Y1IBT5_KLENI</name>
<accession>A0A1Y1IBT5</accession>
<reference evidence="2 3" key="1">
    <citation type="journal article" date="2014" name="Nat. Commun.">
        <title>Klebsormidium flaccidum genome reveals primary factors for plant terrestrial adaptation.</title>
        <authorList>
            <person name="Hori K."/>
            <person name="Maruyama F."/>
            <person name="Fujisawa T."/>
            <person name="Togashi T."/>
            <person name="Yamamoto N."/>
            <person name="Seo M."/>
            <person name="Sato S."/>
            <person name="Yamada T."/>
            <person name="Mori H."/>
            <person name="Tajima N."/>
            <person name="Moriyama T."/>
            <person name="Ikeuchi M."/>
            <person name="Watanabe M."/>
            <person name="Wada H."/>
            <person name="Kobayashi K."/>
            <person name="Saito M."/>
            <person name="Masuda T."/>
            <person name="Sasaki-Sekimoto Y."/>
            <person name="Mashiguchi K."/>
            <person name="Awai K."/>
            <person name="Shimojima M."/>
            <person name="Masuda S."/>
            <person name="Iwai M."/>
            <person name="Nobusawa T."/>
            <person name="Narise T."/>
            <person name="Kondo S."/>
            <person name="Saito H."/>
            <person name="Sato R."/>
            <person name="Murakawa M."/>
            <person name="Ihara Y."/>
            <person name="Oshima-Yamada Y."/>
            <person name="Ohtaka K."/>
            <person name="Satoh M."/>
            <person name="Sonobe K."/>
            <person name="Ishii M."/>
            <person name="Ohtani R."/>
            <person name="Kanamori-Sato M."/>
            <person name="Honoki R."/>
            <person name="Miyazaki D."/>
            <person name="Mochizuki H."/>
            <person name="Umetsu J."/>
            <person name="Higashi K."/>
            <person name="Shibata D."/>
            <person name="Kamiya Y."/>
            <person name="Sato N."/>
            <person name="Nakamura Y."/>
            <person name="Tabata S."/>
            <person name="Ida S."/>
            <person name="Kurokawa K."/>
            <person name="Ohta H."/>
        </authorList>
    </citation>
    <scope>NUCLEOTIDE SEQUENCE [LARGE SCALE GENOMIC DNA]</scope>
    <source>
        <strain evidence="2 3">NIES-2285</strain>
    </source>
</reference>
<dbReference type="OrthoDB" id="8026949at2759"/>
<dbReference type="EMBL" id="DF237267">
    <property type="protein sequence ID" value="GAQ86889.1"/>
    <property type="molecule type" value="Genomic_DNA"/>
</dbReference>
<evidence type="ECO:0000313" key="2">
    <source>
        <dbReference type="EMBL" id="GAQ86889.1"/>
    </source>
</evidence>
<evidence type="ECO:0000313" key="3">
    <source>
        <dbReference type="Proteomes" id="UP000054558"/>
    </source>
</evidence>
<proteinExistence type="predicted"/>
<feature type="region of interest" description="Disordered" evidence="1">
    <location>
        <begin position="12"/>
        <end position="42"/>
    </location>
</feature>
<dbReference type="AlphaFoldDB" id="A0A1Y1IBT5"/>
<sequence>MACGICGQEGHNRRTCGGGARPKSSQSSSVRRPIPDSRSSVGRHCSNCGLEGHNIRTCEYLTRAREEPPRGTSRRQEGPTTLCGVQRCVEVSARDMKLIRETNSVGLRLLRAEVGNREMSTRSTWNALKTRGFGLGFSKRIDAEMDHMHAQARGGNNRLSNYCVMPGAINGSLGALPRSDQRVLSQCGCA</sequence>
<organism evidence="2 3">
    <name type="scientific">Klebsormidium nitens</name>
    <name type="common">Green alga</name>
    <name type="synonym">Ulothrix nitens</name>
    <dbReference type="NCBI Taxonomy" id="105231"/>
    <lineage>
        <taxon>Eukaryota</taxon>
        <taxon>Viridiplantae</taxon>
        <taxon>Streptophyta</taxon>
        <taxon>Klebsormidiophyceae</taxon>
        <taxon>Klebsormidiales</taxon>
        <taxon>Klebsormidiaceae</taxon>
        <taxon>Klebsormidium</taxon>
    </lineage>
</organism>
<dbReference type="Proteomes" id="UP000054558">
    <property type="component" value="Unassembled WGS sequence"/>
</dbReference>
<evidence type="ECO:0000256" key="1">
    <source>
        <dbReference type="SAM" id="MobiDB-lite"/>
    </source>
</evidence>
<protein>
    <recommendedName>
        <fullName evidence="4">CCHC-type domain-containing protein</fullName>
    </recommendedName>
</protein>